<dbReference type="KEGG" id="yag:AABB28_01415"/>
<dbReference type="GO" id="GO:0120147">
    <property type="term" value="F:formylglycine-generating oxidase activity"/>
    <property type="evidence" value="ECO:0007669"/>
    <property type="project" value="TreeGrafter"/>
</dbReference>
<organism evidence="2 3">
    <name type="scientific">Yoonia algicola</name>
    <dbReference type="NCBI Taxonomy" id="3137368"/>
    <lineage>
        <taxon>Bacteria</taxon>
        <taxon>Pseudomonadati</taxon>
        <taxon>Pseudomonadota</taxon>
        <taxon>Alphaproteobacteria</taxon>
        <taxon>Rhodobacterales</taxon>
        <taxon>Paracoccaceae</taxon>
        <taxon>Yoonia</taxon>
    </lineage>
</organism>
<gene>
    <name evidence="2" type="ORF">AABB28_01415</name>
</gene>
<dbReference type="InterPro" id="IPR005532">
    <property type="entry name" value="SUMF_dom"/>
</dbReference>
<dbReference type="InterPro" id="IPR051043">
    <property type="entry name" value="Sulfatase_Mod_Factor_Kinase"/>
</dbReference>
<dbReference type="PANTHER" id="PTHR23150:SF19">
    <property type="entry name" value="FORMYLGLYCINE-GENERATING ENZYME"/>
    <property type="match status" value="1"/>
</dbReference>
<dbReference type="AlphaFoldDB" id="A0AAN0M3J4"/>
<dbReference type="Pfam" id="PF03781">
    <property type="entry name" value="FGE-sulfatase"/>
    <property type="match status" value="1"/>
</dbReference>
<protein>
    <submittedName>
        <fullName evidence="2">SUMF1/EgtB/PvdO family nonheme iron enzyme</fullName>
    </submittedName>
</protein>
<evidence type="ECO:0000313" key="3">
    <source>
        <dbReference type="Proteomes" id="UP001451782"/>
    </source>
</evidence>
<dbReference type="EMBL" id="CP151762">
    <property type="protein sequence ID" value="WZU64003.1"/>
    <property type="molecule type" value="Genomic_DNA"/>
</dbReference>
<dbReference type="PANTHER" id="PTHR23150">
    <property type="entry name" value="SULFATASE MODIFYING FACTOR 1, 2"/>
    <property type="match status" value="1"/>
</dbReference>
<dbReference type="SUPFAM" id="SSF56436">
    <property type="entry name" value="C-type lectin-like"/>
    <property type="match status" value="1"/>
</dbReference>
<evidence type="ECO:0000259" key="1">
    <source>
        <dbReference type="Pfam" id="PF03781"/>
    </source>
</evidence>
<evidence type="ECO:0000313" key="2">
    <source>
        <dbReference type="EMBL" id="WZU64003.1"/>
    </source>
</evidence>
<dbReference type="InterPro" id="IPR016187">
    <property type="entry name" value="CTDL_fold"/>
</dbReference>
<dbReference type="Proteomes" id="UP001451782">
    <property type="component" value="Chromosome"/>
</dbReference>
<reference evidence="2 3" key="1">
    <citation type="submission" date="2024-04" db="EMBL/GenBank/DDBJ databases">
        <title>Phylogenomic analyses of a clade within the roseobacter group suggest taxonomic reassignments of species of the genera Aestuariivita, Citreicella, Loktanella, Nautella, Pelagibaca, Ruegeria, Thalassobius, Thiobacimonas and Tropicibacter, and the proposal o.</title>
        <authorList>
            <person name="Jeon C.O."/>
        </authorList>
    </citation>
    <scope>NUCLEOTIDE SEQUENCE [LARGE SCALE GENOMIC DNA]</scope>
    <source>
        <strain evidence="2 3">G8-12</strain>
    </source>
</reference>
<dbReference type="InterPro" id="IPR042095">
    <property type="entry name" value="SUMF_sf"/>
</dbReference>
<name>A0AAN0M3J4_9RHOB</name>
<sequence>MAEITWDERYYNPAPLPGDVVLPMPCGGAMVFRAVETPNAGGSIGDVRVTLGQEGEDAPYLNGLRRSYVSGGFASGEVTKGMFWLAKYEIAEAQWDAVMLDTCPERTPRRRGFVPAVEHTMLDLAHFAERYTLWLMTQAAESLPQVGETQAYLRLPTEDEWEFAARGGLAVENAAFRAPRPPMTDGEEPSEFIAHGGTDSAGGKLQLIGTLKPNPLGLHDMLGNAAEVVQTPFSLIRHGRLHGQAGGVVKRGGDARTPLADVTSATRFEVPPFDVRTSTVSADRFTGARLAIAALAITSADQTEQFAIDLERLAQVDTGGDVGAVEGEIAGILDALEANLDTPQSQQQLAVVRDTIVAARAERNAQRDRSIRLIAQSGTLMCDQVLQRLFNALAIGSVLPTYDELEAIAIEENDPGLLEEINQARLEALASLQRLEDQVALELTQYTNLIEGLGDEYSLPLLSRQITLISPEVAVYGDRRVRCLATLSEHLQIRIIDGFIDVAAVQSDMTDIAQELSESDL</sequence>
<dbReference type="Gene3D" id="3.90.1580.10">
    <property type="entry name" value="paralog of FGE (formylglycine-generating enzyme)"/>
    <property type="match status" value="1"/>
</dbReference>
<feature type="domain" description="Sulfatase-modifying factor enzyme-like" evidence="1">
    <location>
        <begin position="77"/>
        <end position="257"/>
    </location>
</feature>
<keyword evidence="3" id="KW-1185">Reference proteome</keyword>
<dbReference type="RefSeq" id="WP_342070373.1">
    <property type="nucleotide sequence ID" value="NZ_CP151762.1"/>
</dbReference>
<proteinExistence type="predicted"/>
<accession>A0AAN0M3J4</accession>